<feature type="non-terminal residue" evidence="2">
    <location>
        <position position="1"/>
    </location>
</feature>
<feature type="compositionally biased region" description="Low complexity" evidence="1">
    <location>
        <begin position="113"/>
        <end position="132"/>
    </location>
</feature>
<name>A0A3P6S8Q8_CYLGO</name>
<gene>
    <name evidence="2" type="ORF">CGOC_LOCUS1927</name>
</gene>
<proteinExistence type="predicted"/>
<feature type="region of interest" description="Disordered" evidence="1">
    <location>
        <begin position="298"/>
        <end position="321"/>
    </location>
</feature>
<protein>
    <submittedName>
        <fullName evidence="2">Uncharacterized protein</fullName>
    </submittedName>
</protein>
<dbReference type="Proteomes" id="UP000271889">
    <property type="component" value="Unassembled WGS sequence"/>
</dbReference>
<evidence type="ECO:0000256" key="1">
    <source>
        <dbReference type="SAM" id="MobiDB-lite"/>
    </source>
</evidence>
<feature type="compositionally biased region" description="Polar residues" evidence="1">
    <location>
        <begin position="298"/>
        <end position="307"/>
    </location>
</feature>
<feature type="region of interest" description="Disordered" evidence="1">
    <location>
        <begin position="239"/>
        <end position="273"/>
    </location>
</feature>
<evidence type="ECO:0000313" key="2">
    <source>
        <dbReference type="EMBL" id="VDK50961.1"/>
    </source>
</evidence>
<accession>A0A3P6S8Q8</accession>
<organism evidence="2 3">
    <name type="scientific">Cylicostephanus goldi</name>
    <name type="common">Nematode worm</name>
    <dbReference type="NCBI Taxonomy" id="71465"/>
    <lineage>
        <taxon>Eukaryota</taxon>
        <taxon>Metazoa</taxon>
        <taxon>Ecdysozoa</taxon>
        <taxon>Nematoda</taxon>
        <taxon>Chromadorea</taxon>
        <taxon>Rhabditida</taxon>
        <taxon>Rhabditina</taxon>
        <taxon>Rhabditomorpha</taxon>
        <taxon>Strongyloidea</taxon>
        <taxon>Strongylidae</taxon>
        <taxon>Cylicostephanus</taxon>
    </lineage>
</organism>
<feature type="compositionally biased region" description="Polar residues" evidence="1">
    <location>
        <begin position="151"/>
        <end position="160"/>
    </location>
</feature>
<feature type="region of interest" description="Disordered" evidence="1">
    <location>
        <begin position="74"/>
        <end position="160"/>
    </location>
</feature>
<sequence>KNFQGELFLTSSLPPGDEFCTLLVAKDQFGQERSVPVAINTGGPRRECVNFDTTGLSSSTYHGPHRGSVGPWFPLGPPTSTPAEPFTTYTVQPELPPSTPRSPWETESPPPDDTTTAATTTRTTVTTTSRTTETSDEASTDVTATEEPSLPYTTPPSSDIETTVTTRTYVTFPREPFPIPSETVSPESQNTDASLVPTEEVIPTITITSESGVLPDANEITSTTGSAEEAETTLAVIMPDSSPETLPPSLETVTESAPPLVTVTPDSHPSPMTRPTSFVTSDNFPIPLLPLNTKALPGSSSTLQPSSPEVTLEPTLEPTTENEFTVSVTPDTSLVTVTAWPTEMATHSITADHTLSSLSSGTELEVESSDVTTLSYELTFPPPMEITTVTSDEYFSTDSTGYLEGTSTVTPADITTQADLPPILPPIVIPTGSAYNYGTTTTVVTTKGKTTLDPYYGVACSKRGEPIWDLICELSKASVRKD</sequence>
<dbReference type="EMBL" id="UYRV01003995">
    <property type="protein sequence ID" value="VDK50961.1"/>
    <property type="molecule type" value="Genomic_DNA"/>
</dbReference>
<dbReference type="OrthoDB" id="5876181at2759"/>
<evidence type="ECO:0000313" key="3">
    <source>
        <dbReference type="Proteomes" id="UP000271889"/>
    </source>
</evidence>
<reference evidence="2 3" key="1">
    <citation type="submission" date="2018-11" db="EMBL/GenBank/DDBJ databases">
        <authorList>
            <consortium name="Pathogen Informatics"/>
        </authorList>
    </citation>
    <scope>NUCLEOTIDE SEQUENCE [LARGE SCALE GENOMIC DNA]</scope>
</reference>
<feature type="compositionally biased region" description="Low complexity" evidence="1">
    <location>
        <begin position="308"/>
        <end position="321"/>
    </location>
</feature>
<keyword evidence="3" id="KW-1185">Reference proteome</keyword>
<dbReference type="AlphaFoldDB" id="A0A3P6S8Q8"/>